<dbReference type="EMBL" id="UGRI01000002">
    <property type="protein sequence ID" value="SUB32351.1"/>
    <property type="molecule type" value="Genomic_DNA"/>
</dbReference>
<organism evidence="1">
    <name type="scientific">Neisseria gonorrhoeae</name>
    <dbReference type="NCBI Taxonomy" id="485"/>
    <lineage>
        <taxon>Bacteria</taxon>
        <taxon>Pseudomonadati</taxon>
        <taxon>Pseudomonadota</taxon>
        <taxon>Betaproteobacteria</taxon>
        <taxon>Neisseriales</taxon>
        <taxon>Neisseriaceae</taxon>
        <taxon>Neisseria</taxon>
    </lineage>
</organism>
<name>A0A379B1F3_NEIGO</name>
<evidence type="ECO:0000313" key="1">
    <source>
        <dbReference type="EMBL" id="SUB32351.1"/>
    </source>
</evidence>
<protein>
    <submittedName>
        <fullName evidence="1">Uncharacterized protein</fullName>
    </submittedName>
</protein>
<accession>A0A379B1F3</accession>
<dbReference type="AlphaFoldDB" id="A0A379B1F3"/>
<proteinExistence type="predicted"/>
<gene>
    <name evidence="1" type="ORF">NCTC11421_03786</name>
</gene>
<sequence length="43" mass="4966">MLFAKQHDHAGRLGIERKRCVQNGVFDDLDDFIFANGQVLFNE</sequence>
<reference evidence="1" key="1">
    <citation type="submission" date="2018-06" db="EMBL/GenBank/DDBJ databases">
        <authorList>
            <consortium name="Pathogen Informatics"/>
            <person name="Doyle S."/>
        </authorList>
    </citation>
    <scope>NUCLEOTIDE SEQUENCE [LARGE SCALE GENOMIC DNA]</scope>
    <source>
        <strain evidence="1">NCTC11421</strain>
    </source>
</reference>